<evidence type="ECO:0000256" key="1">
    <source>
        <dbReference type="PIRSR" id="PIRSR605502-1"/>
    </source>
</evidence>
<accession>A0A080M5M7</accession>
<dbReference type="GO" id="GO:0046872">
    <property type="term" value="F:metal ion binding"/>
    <property type="evidence" value="ECO:0007669"/>
    <property type="project" value="UniProtKB-KW"/>
</dbReference>
<feature type="binding site" evidence="1">
    <location>
        <position position="65"/>
    </location>
    <ligand>
        <name>Mg(2+)</name>
        <dbReference type="ChEBI" id="CHEBI:18420"/>
        <label>1</label>
    </ligand>
</feature>
<comment type="cofactor">
    <cofactor evidence="1">
        <name>Mg(2+)</name>
        <dbReference type="ChEBI" id="CHEBI:18420"/>
    </cofactor>
    <text evidence="1">Binds 2 magnesium ions per subunit.</text>
</comment>
<dbReference type="KEGG" id="acog:HWD57_13950"/>
<dbReference type="Proteomes" id="UP000021315">
    <property type="component" value="Unassembled WGS sequence"/>
</dbReference>
<dbReference type="PANTHER" id="PTHR16222">
    <property type="entry name" value="ADP-RIBOSYLGLYCOHYDROLASE"/>
    <property type="match status" value="1"/>
</dbReference>
<dbReference type="InterPro" id="IPR005502">
    <property type="entry name" value="Ribosyl_crysJ1"/>
</dbReference>
<dbReference type="InterPro" id="IPR036705">
    <property type="entry name" value="Ribosyl_crysJ1_sf"/>
</dbReference>
<feature type="binding site" evidence="1">
    <location>
        <position position="283"/>
    </location>
    <ligand>
        <name>Mg(2+)</name>
        <dbReference type="ChEBI" id="CHEBI:18420"/>
        <label>1</label>
    </ligand>
</feature>
<dbReference type="Pfam" id="PF03747">
    <property type="entry name" value="ADP_ribosyl_GH"/>
    <property type="match status" value="1"/>
</dbReference>
<organism evidence="2 4">
    <name type="scientific">Candidatus Accumulibacter cognatus</name>
    <dbReference type="NCBI Taxonomy" id="2954383"/>
    <lineage>
        <taxon>Bacteria</taxon>
        <taxon>Pseudomonadati</taxon>
        <taxon>Pseudomonadota</taxon>
        <taxon>Betaproteobacteria</taxon>
        <taxon>Candidatus Accumulibacter</taxon>
    </lineage>
</organism>
<dbReference type="STRING" id="1453999.AW06_002336"/>
<sequence length="370" mass="38960">MASPSHPFVLPPDTALRHAAVGCLLGTAVGDALGLAGEGLSKRRLARVYPDSTRYHLLFGRGLCSDDTEHACMTVQALLAASAVPRDHAARVFAGNLARRLRFWLLGLPAGVGLATGRAILKLWLGWSAETSGVYSAGNGPAMRAPIIGIFAGEDSPYLRRLIRASTRITHTDPLAEQGALAVALAAQRATRADPPAALRVGEELATALAPEGRELAALIRLAAQSVHQGESTPAFAACIGCGQGVSGYMLHSVPVALHAWLSHPEELQAALTAAIVCGGDTDSVAAIVGALVGARVGPDRFPASLLDGLVEWPRTVQWLTLLGERLARTRTPQALAQPLALNLPGLLLRNVFFFALVLMHGLRRLLPPY</sequence>
<feature type="binding site" evidence="1">
    <location>
        <position position="281"/>
    </location>
    <ligand>
        <name>Mg(2+)</name>
        <dbReference type="ChEBI" id="CHEBI:18420"/>
        <label>1</label>
    </ligand>
</feature>
<reference evidence="3" key="3">
    <citation type="submission" date="2020-06" db="EMBL/GenBank/DDBJ databases">
        <authorList>
            <person name="Arumugam K."/>
            <person name="Besarab I."/>
            <person name="Haryono M."/>
            <person name="Bagci C."/>
            <person name="Beier S."/>
            <person name="Buchfink B."/>
            <person name="Gorska A."/>
            <person name="Qiu G."/>
            <person name="Huson D.H."/>
            <person name="Williams R.B."/>
        </authorList>
    </citation>
    <scope>NUCLEOTIDE SEQUENCE</scope>
    <source>
        <strain evidence="3">SSA1</strain>
    </source>
</reference>
<reference evidence="2 4" key="1">
    <citation type="submission" date="2014-02" db="EMBL/GenBank/DDBJ databases">
        <title>Expanding our view of genomic diversity in Candidatus Accumulibacter clades.</title>
        <authorList>
            <person name="Skennerton C.T."/>
            <person name="Barr J.J."/>
            <person name="Slater F.R."/>
            <person name="Bond P.L."/>
            <person name="Tyson G.W."/>
        </authorList>
    </citation>
    <scope>NUCLEOTIDE SEQUENCE [LARGE SCALE GENOMIC DNA]</scope>
    <source>
        <strain evidence="4">SK-02</strain>
    </source>
</reference>
<gene>
    <name evidence="2" type="primary">draG_1</name>
    <name evidence="2" type="ORF">AW06_002336</name>
    <name evidence="3" type="ORF">HWD57_13950</name>
</gene>
<proteinExistence type="predicted"/>
<dbReference type="EMBL" id="JDST02000051">
    <property type="protein sequence ID" value="KFB76582.1"/>
    <property type="molecule type" value="Genomic_DNA"/>
</dbReference>
<protein>
    <submittedName>
        <fullName evidence="2">ADP-ribosyl-[dinitrogen reductase] glycohydrolase</fullName>
        <ecNumber evidence="2">3.2.2.24</ecNumber>
    </submittedName>
    <submittedName>
        <fullName evidence="3">ADP-ribosylglycohydrolase family protein</fullName>
    </submittedName>
</protein>
<dbReference type="Proteomes" id="UP000509684">
    <property type="component" value="Chromosome"/>
</dbReference>
<evidence type="ECO:0000313" key="4">
    <source>
        <dbReference type="Proteomes" id="UP000021315"/>
    </source>
</evidence>
<evidence type="ECO:0000313" key="5">
    <source>
        <dbReference type="Proteomes" id="UP000509684"/>
    </source>
</evidence>
<feature type="binding site" evidence="1">
    <location>
        <position position="67"/>
    </location>
    <ligand>
        <name>Mg(2+)</name>
        <dbReference type="ChEBI" id="CHEBI:18420"/>
        <label>1</label>
    </ligand>
</feature>
<keyword evidence="1" id="KW-0460">Magnesium</keyword>
<keyword evidence="1" id="KW-0479">Metal-binding</keyword>
<evidence type="ECO:0000313" key="3">
    <source>
        <dbReference type="EMBL" id="QLH50769.1"/>
    </source>
</evidence>
<name>A0A080M5M7_9PROT</name>
<evidence type="ECO:0000313" key="2">
    <source>
        <dbReference type="EMBL" id="KFB76582.1"/>
    </source>
</evidence>
<dbReference type="Gene3D" id="1.10.4080.10">
    <property type="entry name" value="ADP-ribosylation/Crystallin J1"/>
    <property type="match status" value="1"/>
</dbReference>
<dbReference type="AlphaFoldDB" id="A0A080M5M7"/>
<dbReference type="EC" id="3.2.2.24" evidence="2"/>
<keyword evidence="2" id="KW-0378">Hydrolase</keyword>
<feature type="binding site" evidence="1">
    <location>
        <position position="284"/>
    </location>
    <ligand>
        <name>Mg(2+)</name>
        <dbReference type="ChEBI" id="CHEBI:18420"/>
        <label>1</label>
    </ligand>
</feature>
<accession>A0A7D5NEA8</accession>
<dbReference type="InterPro" id="IPR050792">
    <property type="entry name" value="ADP-ribosylglycohydrolase"/>
</dbReference>
<keyword evidence="2" id="KW-0326">Glycosidase</keyword>
<dbReference type="EMBL" id="CP058708">
    <property type="protein sequence ID" value="QLH50769.1"/>
    <property type="molecule type" value="Genomic_DNA"/>
</dbReference>
<feature type="binding site" evidence="1">
    <location>
        <position position="66"/>
    </location>
    <ligand>
        <name>Mg(2+)</name>
        <dbReference type="ChEBI" id="CHEBI:18420"/>
        <label>1</label>
    </ligand>
</feature>
<dbReference type="PANTHER" id="PTHR16222:SF12">
    <property type="entry name" value="ADP-RIBOSYLGLYCOHYDROLASE-RELATED"/>
    <property type="match status" value="1"/>
</dbReference>
<reference evidence="3 5" key="2">
    <citation type="journal article" date="2019" name="Microbiome">
        <title>Annotated bacterial chromosomes from frame-shift-corrected long-read metagenomic data.</title>
        <authorList>
            <person name="Arumugam K."/>
            <person name="Bagci C."/>
            <person name="Bessarab I."/>
            <person name="Beier S."/>
            <person name="Buchfink B."/>
            <person name="Gorska A."/>
            <person name="Qiu G."/>
            <person name="Huson D.H."/>
            <person name="Williams R.B.H."/>
        </authorList>
    </citation>
    <scope>NUCLEOTIDE SEQUENCE [LARGE SCALE GENOMIC DNA]</scope>
    <source>
        <strain evidence="3">SSA1</strain>
    </source>
</reference>
<dbReference type="RefSeq" id="WP_138677933.1">
    <property type="nucleotide sequence ID" value="NZ_JDST02000051.1"/>
</dbReference>
<dbReference type="GO" id="GO:0047407">
    <property type="term" value="F:ADP-ribosyl-[dinitrogen reductase] hydrolase activity"/>
    <property type="evidence" value="ECO:0007669"/>
    <property type="project" value="UniProtKB-EC"/>
</dbReference>
<keyword evidence="4" id="KW-1185">Reference proteome</keyword>
<dbReference type="SUPFAM" id="SSF101478">
    <property type="entry name" value="ADP-ribosylglycohydrolase"/>
    <property type="match status" value="1"/>
</dbReference>